<comment type="caution">
    <text evidence="1">The sequence shown here is derived from an EMBL/GenBank/DDBJ whole genome shotgun (WGS) entry which is preliminary data.</text>
</comment>
<dbReference type="Proteomes" id="UP001224775">
    <property type="component" value="Unassembled WGS sequence"/>
</dbReference>
<evidence type="ECO:0000313" key="2">
    <source>
        <dbReference type="Proteomes" id="UP001224775"/>
    </source>
</evidence>
<sequence>MKYNYGLIAEGEWVSGVLKENPHDRMIAATSMTSGAGAMTVMSGARTLGGGMSVGPGMGGGMSVGPMMRPPVMLGGGMSVGPGMSVAQASVYGGMSQMMMQPQQVMMMTHQPNNTAQQHTVIAQQNAMMKGV</sequence>
<dbReference type="AlphaFoldDB" id="A0AAD9D6Y7"/>
<evidence type="ECO:0000313" key="1">
    <source>
        <dbReference type="EMBL" id="KAK1735073.1"/>
    </source>
</evidence>
<accession>A0AAD9D6Y7</accession>
<organism evidence="1 2">
    <name type="scientific">Skeletonema marinoi</name>
    <dbReference type="NCBI Taxonomy" id="267567"/>
    <lineage>
        <taxon>Eukaryota</taxon>
        <taxon>Sar</taxon>
        <taxon>Stramenopiles</taxon>
        <taxon>Ochrophyta</taxon>
        <taxon>Bacillariophyta</taxon>
        <taxon>Coscinodiscophyceae</taxon>
        <taxon>Thalassiosirophycidae</taxon>
        <taxon>Thalassiosirales</taxon>
        <taxon>Skeletonemataceae</taxon>
        <taxon>Skeletonema</taxon>
        <taxon>Skeletonema marinoi-dohrnii complex</taxon>
    </lineage>
</organism>
<proteinExistence type="predicted"/>
<gene>
    <name evidence="1" type="ORF">QTG54_014139</name>
</gene>
<keyword evidence="2" id="KW-1185">Reference proteome</keyword>
<name>A0AAD9D6Y7_9STRA</name>
<reference evidence="1" key="1">
    <citation type="submission" date="2023-06" db="EMBL/GenBank/DDBJ databases">
        <title>Survivors Of The Sea: Transcriptome response of Skeletonema marinoi to long-term dormancy.</title>
        <authorList>
            <person name="Pinder M.I.M."/>
            <person name="Kourtchenko O."/>
            <person name="Robertson E.K."/>
            <person name="Larsson T."/>
            <person name="Maumus F."/>
            <person name="Osuna-Cruz C.M."/>
            <person name="Vancaester E."/>
            <person name="Stenow R."/>
            <person name="Vandepoele K."/>
            <person name="Ploug H."/>
            <person name="Bruchert V."/>
            <person name="Godhe A."/>
            <person name="Topel M."/>
        </authorList>
    </citation>
    <scope>NUCLEOTIDE SEQUENCE</scope>
    <source>
        <strain evidence="1">R05AC</strain>
    </source>
</reference>
<protein>
    <submittedName>
        <fullName evidence="1">Uncharacterized protein</fullName>
    </submittedName>
</protein>
<dbReference type="EMBL" id="JATAAI010000035">
    <property type="protein sequence ID" value="KAK1735073.1"/>
    <property type="molecule type" value="Genomic_DNA"/>
</dbReference>